<reference evidence="3" key="2">
    <citation type="journal article" date="2020" name="Nat. Commun.">
        <title>Large-scale genome sequencing of mycorrhizal fungi provides insights into the early evolution of symbiotic traits.</title>
        <authorList>
            <person name="Miyauchi S."/>
            <person name="Kiss E."/>
            <person name="Kuo A."/>
            <person name="Drula E."/>
            <person name="Kohler A."/>
            <person name="Sanchez-Garcia M."/>
            <person name="Morin E."/>
            <person name="Andreopoulos B."/>
            <person name="Barry K.W."/>
            <person name="Bonito G."/>
            <person name="Buee M."/>
            <person name="Carver A."/>
            <person name="Chen C."/>
            <person name="Cichocki N."/>
            <person name="Clum A."/>
            <person name="Culley D."/>
            <person name="Crous P.W."/>
            <person name="Fauchery L."/>
            <person name="Girlanda M."/>
            <person name="Hayes R.D."/>
            <person name="Keri Z."/>
            <person name="LaButti K."/>
            <person name="Lipzen A."/>
            <person name="Lombard V."/>
            <person name="Magnuson J."/>
            <person name="Maillard F."/>
            <person name="Murat C."/>
            <person name="Nolan M."/>
            <person name="Ohm R.A."/>
            <person name="Pangilinan J."/>
            <person name="Pereira M.F."/>
            <person name="Perotto S."/>
            <person name="Peter M."/>
            <person name="Pfister S."/>
            <person name="Riley R."/>
            <person name="Sitrit Y."/>
            <person name="Stielow J.B."/>
            <person name="Szollosi G."/>
            <person name="Zifcakova L."/>
            <person name="Stursova M."/>
            <person name="Spatafora J.W."/>
            <person name="Tedersoo L."/>
            <person name="Vaario L.M."/>
            <person name="Yamada A."/>
            <person name="Yan M."/>
            <person name="Wang P."/>
            <person name="Xu J."/>
            <person name="Bruns T."/>
            <person name="Baldrian P."/>
            <person name="Vilgalys R."/>
            <person name="Dunand C."/>
            <person name="Henrissat B."/>
            <person name="Grigoriev I.V."/>
            <person name="Hibbett D."/>
            <person name="Nagy L.G."/>
            <person name="Martin F.M."/>
        </authorList>
    </citation>
    <scope>NUCLEOTIDE SEQUENCE</scope>
    <source>
        <strain evidence="3">Prilba</strain>
    </source>
</reference>
<gene>
    <name evidence="3" type="ORF">DFH94DRAFT_686689</name>
</gene>
<sequence>MSPDLPGAASSSDYEVIFDNTLKAYKKKTGKDLASDPLLRRLESCNSPDSVLSLLRLQVPGFDQSVSGNSNERLTKWVNPAVNVLCTFASTISGAVSLAYPPAGVIFTGIASLLSAVLAVGASQAALVDLFERIENFFIRLGIYIDIPPTAEMTDIIVKVMVDVLLILALVTREIKQGKIIGRKVRYRGRIATARQTNAGGKSDGGCARSEGHAWCG</sequence>
<name>A0A9P5JUL4_9AGAM</name>
<protein>
    <recommendedName>
        <fullName evidence="2">Fungal STAND N-terminal Goodbye domain-containing protein</fullName>
    </recommendedName>
</protein>
<comment type="caution">
    <text evidence="3">The sequence shown here is derived from an EMBL/GenBank/DDBJ whole genome shotgun (WGS) entry which is preliminary data.</text>
</comment>
<evidence type="ECO:0000256" key="1">
    <source>
        <dbReference type="SAM" id="MobiDB-lite"/>
    </source>
</evidence>
<accession>A0A9P5JUL4</accession>
<evidence type="ECO:0000259" key="2">
    <source>
        <dbReference type="Pfam" id="PF17109"/>
    </source>
</evidence>
<evidence type="ECO:0000313" key="4">
    <source>
        <dbReference type="Proteomes" id="UP000759537"/>
    </source>
</evidence>
<dbReference type="Proteomes" id="UP000759537">
    <property type="component" value="Unassembled WGS sequence"/>
</dbReference>
<dbReference type="InterPro" id="IPR031350">
    <property type="entry name" value="Goodbye_dom"/>
</dbReference>
<proteinExistence type="predicted"/>
<evidence type="ECO:0000313" key="3">
    <source>
        <dbReference type="EMBL" id="KAF8463769.1"/>
    </source>
</evidence>
<reference evidence="3" key="1">
    <citation type="submission" date="2019-10" db="EMBL/GenBank/DDBJ databases">
        <authorList>
            <consortium name="DOE Joint Genome Institute"/>
            <person name="Kuo A."/>
            <person name="Miyauchi S."/>
            <person name="Kiss E."/>
            <person name="Drula E."/>
            <person name="Kohler A."/>
            <person name="Sanchez-Garcia M."/>
            <person name="Andreopoulos B."/>
            <person name="Barry K.W."/>
            <person name="Bonito G."/>
            <person name="Buee M."/>
            <person name="Carver A."/>
            <person name="Chen C."/>
            <person name="Cichocki N."/>
            <person name="Clum A."/>
            <person name="Culley D."/>
            <person name="Crous P.W."/>
            <person name="Fauchery L."/>
            <person name="Girlanda M."/>
            <person name="Hayes R."/>
            <person name="Keri Z."/>
            <person name="LaButti K."/>
            <person name="Lipzen A."/>
            <person name="Lombard V."/>
            <person name="Magnuson J."/>
            <person name="Maillard F."/>
            <person name="Morin E."/>
            <person name="Murat C."/>
            <person name="Nolan M."/>
            <person name="Ohm R."/>
            <person name="Pangilinan J."/>
            <person name="Pereira M."/>
            <person name="Perotto S."/>
            <person name="Peter M."/>
            <person name="Riley R."/>
            <person name="Sitrit Y."/>
            <person name="Stielow B."/>
            <person name="Szollosi G."/>
            <person name="Zifcakova L."/>
            <person name="Stursova M."/>
            <person name="Spatafora J.W."/>
            <person name="Tedersoo L."/>
            <person name="Vaario L.-M."/>
            <person name="Yamada A."/>
            <person name="Yan M."/>
            <person name="Wang P."/>
            <person name="Xu J."/>
            <person name="Bruns T."/>
            <person name="Baldrian P."/>
            <person name="Vilgalys R."/>
            <person name="Henrissat B."/>
            <person name="Grigoriev I.V."/>
            <person name="Hibbett D."/>
            <person name="Nagy L.G."/>
            <person name="Martin F.M."/>
        </authorList>
    </citation>
    <scope>NUCLEOTIDE SEQUENCE</scope>
    <source>
        <strain evidence="3">Prilba</strain>
    </source>
</reference>
<dbReference type="AlphaFoldDB" id="A0A9P5JUL4"/>
<dbReference type="Pfam" id="PF17109">
    <property type="entry name" value="Goodbye"/>
    <property type="match status" value="1"/>
</dbReference>
<organism evidence="3 4">
    <name type="scientific">Russula ochroleuca</name>
    <dbReference type="NCBI Taxonomy" id="152965"/>
    <lineage>
        <taxon>Eukaryota</taxon>
        <taxon>Fungi</taxon>
        <taxon>Dikarya</taxon>
        <taxon>Basidiomycota</taxon>
        <taxon>Agaricomycotina</taxon>
        <taxon>Agaricomycetes</taxon>
        <taxon>Russulales</taxon>
        <taxon>Russulaceae</taxon>
        <taxon>Russula</taxon>
    </lineage>
</organism>
<feature type="region of interest" description="Disordered" evidence="1">
    <location>
        <begin position="197"/>
        <end position="217"/>
    </location>
</feature>
<dbReference type="EMBL" id="WHVB01000065">
    <property type="protein sequence ID" value="KAF8463769.1"/>
    <property type="molecule type" value="Genomic_DNA"/>
</dbReference>
<dbReference type="OrthoDB" id="3228871at2759"/>
<keyword evidence="4" id="KW-1185">Reference proteome</keyword>
<feature type="domain" description="Fungal STAND N-terminal Goodbye" evidence="2">
    <location>
        <begin position="18"/>
        <end position="144"/>
    </location>
</feature>